<name>A0A0E9S2Y1_ANGAN</name>
<dbReference type="AlphaFoldDB" id="A0A0E9S2Y1"/>
<reference evidence="1" key="1">
    <citation type="submission" date="2014-11" db="EMBL/GenBank/DDBJ databases">
        <authorList>
            <person name="Amaro Gonzalez C."/>
        </authorList>
    </citation>
    <scope>NUCLEOTIDE SEQUENCE</scope>
</reference>
<sequence>MSSALSPLVAPTAPCLCSLLVDHRVSVLDKLSLRETA</sequence>
<protein>
    <submittedName>
        <fullName evidence="1">Uncharacterized protein</fullName>
    </submittedName>
</protein>
<accession>A0A0E9S2Y1</accession>
<reference evidence="1" key="2">
    <citation type="journal article" date="2015" name="Fish Shellfish Immunol.">
        <title>Early steps in the European eel (Anguilla anguilla)-Vibrio vulnificus interaction in the gills: Role of the RtxA13 toxin.</title>
        <authorList>
            <person name="Callol A."/>
            <person name="Pajuelo D."/>
            <person name="Ebbesson L."/>
            <person name="Teles M."/>
            <person name="MacKenzie S."/>
            <person name="Amaro C."/>
        </authorList>
    </citation>
    <scope>NUCLEOTIDE SEQUENCE</scope>
</reference>
<dbReference type="EMBL" id="GBXM01072921">
    <property type="protein sequence ID" value="JAH35656.1"/>
    <property type="molecule type" value="Transcribed_RNA"/>
</dbReference>
<proteinExistence type="predicted"/>
<organism evidence="1">
    <name type="scientific">Anguilla anguilla</name>
    <name type="common">European freshwater eel</name>
    <name type="synonym">Muraena anguilla</name>
    <dbReference type="NCBI Taxonomy" id="7936"/>
    <lineage>
        <taxon>Eukaryota</taxon>
        <taxon>Metazoa</taxon>
        <taxon>Chordata</taxon>
        <taxon>Craniata</taxon>
        <taxon>Vertebrata</taxon>
        <taxon>Euteleostomi</taxon>
        <taxon>Actinopterygii</taxon>
        <taxon>Neopterygii</taxon>
        <taxon>Teleostei</taxon>
        <taxon>Anguilliformes</taxon>
        <taxon>Anguillidae</taxon>
        <taxon>Anguilla</taxon>
    </lineage>
</organism>
<evidence type="ECO:0000313" key="1">
    <source>
        <dbReference type="EMBL" id="JAH35656.1"/>
    </source>
</evidence>